<protein>
    <submittedName>
        <fullName evidence="1">Uncharacterized protein</fullName>
    </submittedName>
</protein>
<sequence>MSRTSRTHDDLAGVVDLFGALTHEELESALDELAYKQGSETDAEALSEAVETAISEYYLVEYVADADDRSVETNGPERRALENETFVTVGPAAFPSLPPNAEDLPHILDVPRREVDREALGEQVRERLDSEVDAAIDDGDEDRLNRLYDVTYDLDAWAPVETEAIRQRLDAVLQD</sequence>
<dbReference type="Pfam" id="PF23421">
    <property type="entry name" value="DUF7109"/>
    <property type="match status" value="1"/>
</dbReference>
<dbReference type="OrthoDB" id="214610at2157"/>
<accession>A0A0W1R869</accession>
<dbReference type="InterPro" id="IPR055533">
    <property type="entry name" value="DUF7109"/>
</dbReference>
<evidence type="ECO:0000313" key="1">
    <source>
        <dbReference type="EMBL" id="KTG09705.1"/>
    </source>
</evidence>
<dbReference type="STRING" id="1514971.AUR64_08675"/>
<name>A0A0W1R869_9EURY</name>
<comment type="caution">
    <text evidence="1">The sequence shown here is derived from an EMBL/GenBank/DDBJ whole genome shotgun (WGS) entry which is preliminary data.</text>
</comment>
<dbReference type="EMBL" id="LOPU01000018">
    <property type="protein sequence ID" value="KTG09705.1"/>
    <property type="molecule type" value="Genomic_DNA"/>
</dbReference>
<keyword evidence="2" id="KW-1185">Reference proteome</keyword>
<reference evidence="1 2" key="1">
    <citation type="submission" date="2015-12" db="EMBL/GenBank/DDBJ databases">
        <title>Haloprofundus marisrubri gen. nov., sp. nov., an extremely halophilic archaeon isolated from the Discovery deep brine-seawater interface in the Red Sea.</title>
        <authorList>
            <person name="Zhang G."/>
            <person name="Stingl U."/>
            <person name="Rashid M."/>
        </authorList>
    </citation>
    <scope>NUCLEOTIDE SEQUENCE [LARGE SCALE GENOMIC DNA]</scope>
    <source>
        <strain evidence="1 2">SB9</strain>
    </source>
</reference>
<evidence type="ECO:0000313" key="2">
    <source>
        <dbReference type="Proteomes" id="UP000054387"/>
    </source>
</evidence>
<dbReference type="RefSeq" id="WP_058581060.1">
    <property type="nucleotide sequence ID" value="NZ_LOPU01000018.1"/>
</dbReference>
<gene>
    <name evidence="1" type="ORF">AUR64_08675</name>
</gene>
<dbReference type="Proteomes" id="UP000054387">
    <property type="component" value="Unassembled WGS sequence"/>
</dbReference>
<organism evidence="1 2">
    <name type="scientific">Haloprofundus marisrubri</name>
    <dbReference type="NCBI Taxonomy" id="1514971"/>
    <lineage>
        <taxon>Archaea</taxon>
        <taxon>Methanobacteriati</taxon>
        <taxon>Methanobacteriota</taxon>
        <taxon>Stenosarchaea group</taxon>
        <taxon>Halobacteria</taxon>
        <taxon>Halobacteriales</taxon>
        <taxon>Haloferacaceae</taxon>
        <taxon>Haloprofundus</taxon>
    </lineage>
</organism>
<dbReference type="AlphaFoldDB" id="A0A0W1R869"/>
<proteinExistence type="predicted"/>